<dbReference type="OrthoDB" id="10680261at2759"/>
<keyword evidence="1" id="KW-1133">Transmembrane helix</keyword>
<organism evidence="2 3">
    <name type="scientific">Ramazzottius varieornatus</name>
    <name type="common">Water bear</name>
    <name type="synonym">Tardigrade</name>
    <dbReference type="NCBI Taxonomy" id="947166"/>
    <lineage>
        <taxon>Eukaryota</taxon>
        <taxon>Metazoa</taxon>
        <taxon>Ecdysozoa</taxon>
        <taxon>Tardigrada</taxon>
        <taxon>Eutardigrada</taxon>
        <taxon>Parachela</taxon>
        <taxon>Hypsibioidea</taxon>
        <taxon>Ramazzottiidae</taxon>
        <taxon>Ramazzottius</taxon>
    </lineage>
</organism>
<evidence type="ECO:0000313" key="2">
    <source>
        <dbReference type="EMBL" id="GAV06284.1"/>
    </source>
</evidence>
<feature type="transmembrane region" description="Helical" evidence="1">
    <location>
        <begin position="278"/>
        <end position="298"/>
    </location>
</feature>
<dbReference type="AlphaFoldDB" id="A0A1D1W4F9"/>
<feature type="transmembrane region" description="Helical" evidence="1">
    <location>
        <begin position="142"/>
        <end position="161"/>
    </location>
</feature>
<gene>
    <name evidence="2" type="primary">RvY_16301-1</name>
    <name evidence="2" type="synonym">RvY_16301.1</name>
    <name evidence="2" type="ORF">RvY_16301</name>
</gene>
<dbReference type="EMBL" id="BDGG01000013">
    <property type="protein sequence ID" value="GAV06284.1"/>
    <property type="molecule type" value="Genomic_DNA"/>
</dbReference>
<accession>A0A1D1W4F9</accession>
<name>A0A1D1W4F9_RAMVA</name>
<comment type="caution">
    <text evidence="2">The sequence shown here is derived from an EMBL/GenBank/DDBJ whole genome shotgun (WGS) entry which is preliminary data.</text>
</comment>
<evidence type="ECO:0000313" key="3">
    <source>
        <dbReference type="Proteomes" id="UP000186922"/>
    </source>
</evidence>
<feature type="transmembrane region" description="Helical" evidence="1">
    <location>
        <begin position="310"/>
        <end position="329"/>
    </location>
</feature>
<sequence length="340" mass="37866">MGIFSHFILLELRFVGLYTSPSHHKKHPCSIHFPSSLRTFVIVASWLVVLTDILVKLLLKPNIVVGTAVADNSTAKAIANGGSNLIELIYELRVVLRRSSNALIFTYAAINRAEITEALLFSFKAFLSHFSGHKWGHDQLSLQLHLATLYAFCIWFVHWAGRIRSYTIYYLSDTSPHIIFGNFPTETLNLISGTILSISEFSNGALAGLAVIIIGLPNVAMEEITSTATELLESSKDSSCIADNDKRTKMLLLTRKLHSQHSQLISWGQCAENGFKTLIGFELAVATVSIFTALAAFFQNSLDVLVRDQWIDLISFLGIPVTIYMIIMLRSANNYKKARQ</sequence>
<keyword evidence="1" id="KW-0812">Transmembrane</keyword>
<protein>
    <submittedName>
        <fullName evidence="2">Uncharacterized protein</fullName>
    </submittedName>
</protein>
<keyword evidence="1" id="KW-0472">Membrane</keyword>
<proteinExistence type="predicted"/>
<keyword evidence="3" id="KW-1185">Reference proteome</keyword>
<dbReference type="Proteomes" id="UP000186922">
    <property type="component" value="Unassembled WGS sequence"/>
</dbReference>
<evidence type="ECO:0000256" key="1">
    <source>
        <dbReference type="SAM" id="Phobius"/>
    </source>
</evidence>
<reference evidence="2 3" key="1">
    <citation type="journal article" date="2016" name="Nat. Commun.">
        <title>Extremotolerant tardigrade genome and improved radiotolerance of human cultured cells by tardigrade-unique protein.</title>
        <authorList>
            <person name="Hashimoto T."/>
            <person name="Horikawa D.D."/>
            <person name="Saito Y."/>
            <person name="Kuwahara H."/>
            <person name="Kozuka-Hata H."/>
            <person name="Shin-I T."/>
            <person name="Minakuchi Y."/>
            <person name="Ohishi K."/>
            <person name="Motoyama A."/>
            <person name="Aizu T."/>
            <person name="Enomoto A."/>
            <person name="Kondo K."/>
            <person name="Tanaka S."/>
            <person name="Hara Y."/>
            <person name="Koshikawa S."/>
            <person name="Sagara H."/>
            <person name="Miura T."/>
            <person name="Yokobori S."/>
            <person name="Miyagawa K."/>
            <person name="Suzuki Y."/>
            <person name="Kubo T."/>
            <person name="Oyama M."/>
            <person name="Kohara Y."/>
            <person name="Fujiyama A."/>
            <person name="Arakawa K."/>
            <person name="Katayama T."/>
            <person name="Toyoda A."/>
            <person name="Kunieda T."/>
        </authorList>
    </citation>
    <scope>NUCLEOTIDE SEQUENCE [LARGE SCALE GENOMIC DNA]</scope>
    <source>
        <strain evidence="2 3">YOKOZUNA-1</strain>
    </source>
</reference>